<dbReference type="EMBL" id="BAAAPY010000011">
    <property type="protein sequence ID" value="GAA2083813.1"/>
    <property type="molecule type" value="Genomic_DNA"/>
</dbReference>
<evidence type="ECO:0000313" key="3">
    <source>
        <dbReference type="Proteomes" id="UP001501480"/>
    </source>
</evidence>
<proteinExistence type="predicted"/>
<dbReference type="Proteomes" id="UP001501480">
    <property type="component" value="Unassembled WGS sequence"/>
</dbReference>
<reference evidence="2 3" key="1">
    <citation type="journal article" date="2019" name="Int. J. Syst. Evol. Microbiol.">
        <title>The Global Catalogue of Microorganisms (GCM) 10K type strain sequencing project: providing services to taxonomists for standard genome sequencing and annotation.</title>
        <authorList>
            <consortium name="The Broad Institute Genomics Platform"/>
            <consortium name="The Broad Institute Genome Sequencing Center for Infectious Disease"/>
            <person name="Wu L."/>
            <person name="Ma J."/>
        </authorList>
    </citation>
    <scope>NUCLEOTIDE SEQUENCE [LARGE SCALE GENOMIC DNA]</scope>
    <source>
        <strain evidence="2 3">JCM 15749</strain>
    </source>
</reference>
<organism evidence="2 3">
    <name type="scientific">Aeromicrobium halocynthiae</name>
    <dbReference type="NCBI Taxonomy" id="560557"/>
    <lineage>
        <taxon>Bacteria</taxon>
        <taxon>Bacillati</taxon>
        <taxon>Actinomycetota</taxon>
        <taxon>Actinomycetes</taxon>
        <taxon>Propionibacteriales</taxon>
        <taxon>Nocardioidaceae</taxon>
        <taxon>Aeromicrobium</taxon>
    </lineage>
</organism>
<gene>
    <name evidence="2" type="ORF">GCM10009821_26280</name>
</gene>
<dbReference type="RefSeq" id="WP_344329560.1">
    <property type="nucleotide sequence ID" value="NZ_BAAAPY010000011.1"/>
</dbReference>
<dbReference type="InterPro" id="IPR001387">
    <property type="entry name" value="Cro/C1-type_HTH"/>
</dbReference>
<dbReference type="Pfam" id="PF13443">
    <property type="entry name" value="HTH_26"/>
    <property type="match status" value="1"/>
</dbReference>
<name>A0ABN2W594_9ACTN</name>
<comment type="caution">
    <text evidence="2">The sequence shown here is derived from an EMBL/GenBank/DDBJ whole genome shotgun (WGS) entry which is preliminary data.</text>
</comment>
<keyword evidence="3" id="KW-1185">Reference proteome</keyword>
<accession>A0ABN2W594</accession>
<feature type="domain" description="HTH cro/C1-type" evidence="1">
    <location>
        <begin position="2"/>
        <end position="35"/>
    </location>
</feature>
<sequence>MLKNGRANAVRFTTPEAMCRMLECQPVDLPEWVPDDEEER</sequence>
<evidence type="ECO:0000259" key="1">
    <source>
        <dbReference type="Pfam" id="PF13443"/>
    </source>
</evidence>
<evidence type="ECO:0000313" key="2">
    <source>
        <dbReference type="EMBL" id="GAA2083813.1"/>
    </source>
</evidence>
<protein>
    <recommendedName>
        <fullName evidence="1">HTH cro/C1-type domain-containing protein</fullName>
    </recommendedName>
</protein>